<proteinExistence type="predicted"/>
<evidence type="ECO:0000256" key="1">
    <source>
        <dbReference type="SAM" id="MobiDB-lite"/>
    </source>
</evidence>
<feature type="compositionally biased region" description="Basic and acidic residues" evidence="1">
    <location>
        <begin position="172"/>
        <end position="189"/>
    </location>
</feature>
<keyword evidence="3" id="KW-1185">Reference proteome</keyword>
<sequence length="224" mass="25289">MAQVKVAPQHALRVTPYTHLDHMASSEVPNNIVDDNYDAPIFKTINFPYPGRPMEPVDTAPTQAPNKPSNGDYSAPIHMVLNFTDAVHGPSVTMDQVKEMIRVFVQEAVRSLKYLYEPKGLFEKMLSTPYLDTQNRPLPKDEDEVASHLEERLITVFEKLMAANGVPNNVPDRGRHEDERVSNGEPERNRAALASKLEYKRGDDGNPQSFQLISLWDQYSVVTD</sequence>
<dbReference type="Proteomes" id="UP001286456">
    <property type="component" value="Unassembled WGS sequence"/>
</dbReference>
<evidence type="ECO:0000313" key="2">
    <source>
        <dbReference type="EMBL" id="KAK3323695.1"/>
    </source>
</evidence>
<reference evidence="2" key="1">
    <citation type="journal article" date="2023" name="Mol. Phylogenet. Evol.">
        <title>Genome-scale phylogeny and comparative genomics of the fungal order Sordariales.</title>
        <authorList>
            <person name="Hensen N."/>
            <person name="Bonometti L."/>
            <person name="Westerberg I."/>
            <person name="Brannstrom I.O."/>
            <person name="Guillou S."/>
            <person name="Cros-Aarteil S."/>
            <person name="Calhoun S."/>
            <person name="Haridas S."/>
            <person name="Kuo A."/>
            <person name="Mondo S."/>
            <person name="Pangilinan J."/>
            <person name="Riley R."/>
            <person name="LaButti K."/>
            <person name="Andreopoulos B."/>
            <person name="Lipzen A."/>
            <person name="Chen C."/>
            <person name="Yan M."/>
            <person name="Daum C."/>
            <person name="Ng V."/>
            <person name="Clum A."/>
            <person name="Steindorff A."/>
            <person name="Ohm R.A."/>
            <person name="Martin F."/>
            <person name="Silar P."/>
            <person name="Natvig D.O."/>
            <person name="Lalanne C."/>
            <person name="Gautier V."/>
            <person name="Ament-Velasquez S.L."/>
            <person name="Kruys A."/>
            <person name="Hutchinson M.I."/>
            <person name="Powell A.J."/>
            <person name="Barry K."/>
            <person name="Miller A.N."/>
            <person name="Grigoriev I.V."/>
            <person name="Debuchy R."/>
            <person name="Gladieux P."/>
            <person name="Hiltunen Thoren M."/>
            <person name="Johannesson H."/>
        </authorList>
    </citation>
    <scope>NUCLEOTIDE SEQUENCE</scope>
    <source>
        <strain evidence="2">SMH4131-1</strain>
    </source>
</reference>
<feature type="region of interest" description="Disordered" evidence="1">
    <location>
        <begin position="165"/>
        <end position="189"/>
    </location>
</feature>
<reference evidence="2" key="2">
    <citation type="submission" date="2023-06" db="EMBL/GenBank/DDBJ databases">
        <authorList>
            <consortium name="Lawrence Berkeley National Laboratory"/>
            <person name="Haridas S."/>
            <person name="Hensen N."/>
            <person name="Bonometti L."/>
            <person name="Westerberg I."/>
            <person name="Brannstrom I.O."/>
            <person name="Guillou S."/>
            <person name="Cros-Aarteil S."/>
            <person name="Calhoun S."/>
            <person name="Kuo A."/>
            <person name="Mondo S."/>
            <person name="Pangilinan J."/>
            <person name="Riley R."/>
            <person name="Labutti K."/>
            <person name="Andreopoulos B."/>
            <person name="Lipzen A."/>
            <person name="Chen C."/>
            <person name="Yanf M."/>
            <person name="Daum C."/>
            <person name="Ng V."/>
            <person name="Clum A."/>
            <person name="Steindorff A."/>
            <person name="Ohm R."/>
            <person name="Martin F."/>
            <person name="Silar P."/>
            <person name="Natvig D."/>
            <person name="Lalanne C."/>
            <person name="Gautier V."/>
            <person name="Ament-Velasquez S.L."/>
            <person name="Kruys A."/>
            <person name="Hutchinson M.I."/>
            <person name="Powell A.J."/>
            <person name="Barry K."/>
            <person name="Miller A.N."/>
            <person name="Grigoriev I.V."/>
            <person name="Debuchy R."/>
            <person name="Gladieux P."/>
            <person name="Thoren M.H."/>
            <person name="Johannesson H."/>
        </authorList>
    </citation>
    <scope>NUCLEOTIDE SEQUENCE</scope>
    <source>
        <strain evidence="2">SMH4131-1</strain>
    </source>
</reference>
<gene>
    <name evidence="2" type="ORF">B0T19DRAFT_402000</name>
</gene>
<dbReference type="AlphaFoldDB" id="A0AAE0IEL5"/>
<accession>A0AAE0IEL5</accession>
<name>A0AAE0IEL5_9PEZI</name>
<dbReference type="EMBL" id="JAUEPO010000004">
    <property type="protein sequence ID" value="KAK3323695.1"/>
    <property type="molecule type" value="Genomic_DNA"/>
</dbReference>
<comment type="caution">
    <text evidence="2">The sequence shown here is derived from an EMBL/GenBank/DDBJ whole genome shotgun (WGS) entry which is preliminary data.</text>
</comment>
<protein>
    <submittedName>
        <fullName evidence="2">Uncharacterized protein</fullName>
    </submittedName>
</protein>
<organism evidence="2 3">
    <name type="scientific">Cercophora scortea</name>
    <dbReference type="NCBI Taxonomy" id="314031"/>
    <lineage>
        <taxon>Eukaryota</taxon>
        <taxon>Fungi</taxon>
        <taxon>Dikarya</taxon>
        <taxon>Ascomycota</taxon>
        <taxon>Pezizomycotina</taxon>
        <taxon>Sordariomycetes</taxon>
        <taxon>Sordariomycetidae</taxon>
        <taxon>Sordariales</taxon>
        <taxon>Lasiosphaeriaceae</taxon>
        <taxon>Cercophora</taxon>
    </lineage>
</organism>
<evidence type="ECO:0000313" key="3">
    <source>
        <dbReference type="Proteomes" id="UP001286456"/>
    </source>
</evidence>